<dbReference type="GO" id="GO:0022857">
    <property type="term" value="F:transmembrane transporter activity"/>
    <property type="evidence" value="ECO:0007669"/>
    <property type="project" value="TreeGrafter"/>
</dbReference>
<gene>
    <name evidence="6" type="ORF">BCF74_1143</name>
</gene>
<keyword evidence="1" id="KW-0813">Transport</keyword>
<evidence type="ECO:0000256" key="4">
    <source>
        <dbReference type="SAM" id="MobiDB-lite"/>
    </source>
</evidence>
<dbReference type="InterPro" id="IPR003593">
    <property type="entry name" value="AAA+_ATPase"/>
</dbReference>
<dbReference type="Gene3D" id="3.40.50.300">
    <property type="entry name" value="P-loop containing nucleotide triphosphate hydrolases"/>
    <property type="match status" value="1"/>
</dbReference>
<accession>A0A2T0UJB6</accession>
<dbReference type="InterPro" id="IPR017911">
    <property type="entry name" value="MacB-like_ATP-bd"/>
</dbReference>
<feature type="compositionally biased region" description="Basic and acidic residues" evidence="4">
    <location>
        <begin position="1"/>
        <end position="11"/>
    </location>
</feature>
<dbReference type="Proteomes" id="UP000237822">
    <property type="component" value="Unassembled WGS sequence"/>
</dbReference>
<name>A0A2T0UJB6_9MICO</name>
<evidence type="ECO:0000259" key="5">
    <source>
        <dbReference type="PROSITE" id="PS50893"/>
    </source>
</evidence>
<evidence type="ECO:0000313" key="7">
    <source>
        <dbReference type="Proteomes" id="UP000237822"/>
    </source>
</evidence>
<sequence>MTTDVVPERSDSSTPSVTAPDGQARRRVAARVTDLVKTYGSGDTAVRALDGVSLDIAAGEFTAIMGPSGSGKSTLMHCAAGLDSVTSGVVKLGRVDLTALREKDLTKVRRDYIGFIFQSFNLIPTLSAQENIVLPLSIAGRKPDPEWFDTVIDTVGLRDRLTHRPGELSGGQQQRVACARALVSRPAVIFADEPTGNLDSTSGAEVLAFLRRSVDEFGQTIVMVTHDPGAASWTDRVVFLADGQIVTELREPTPDLILETMKSLDAREVRGAQGEADGIPTRGIPTSSREARGAHGHADDMAARGIPTTARDAREQD</sequence>
<proteinExistence type="predicted"/>
<dbReference type="InterPro" id="IPR027417">
    <property type="entry name" value="P-loop_NTPase"/>
</dbReference>
<dbReference type="SMART" id="SM00382">
    <property type="entry name" value="AAA"/>
    <property type="match status" value="1"/>
</dbReference>
<dbReference type="AlphaFoldDB" id="A0A2T0UJB6"/>
<dbReference type="Pfam" id="PF00005">
    <property type="entry name" value="ABC_tran"/>
    <property type="match status" value="1"/>
</dbReference>
<comment type="caution">
    <text evidence="6">The sequence shown here is derived from an EMBL/GenBank/DDBJ whole genome shotgun (WGS) entry which is preliminary data.</text>
</comment>
<dbReference type="RefSeq" id="WP_106297709.1">
    <property type="nucleotide sequence ID" value="NZ_PVTI01000014.1"/>
</dbReference>
<dbReference type="GO" id="GO:0016887">
    <property type="term" value="F:ATP hydrolysis activity"/>
    <property type="evidence" value="ECO:0007669"/>
    <property type="project" value="InterPro"/>
</dbReference>
<evidence type="ECO:0000256" key="1">
    <source>
        <dbReference type="ARBA" id="ARBA00022448"/>
    </source>
</evidence>
<reference evidence="6 7" key="1">
    <citation type="submission" date="2018-03" db="EMBL/GenBank/DDBJ databases">
        <title>Genomic Encyclopedia of Archaeal and Bacterial Type Strains, Phase II (KMG-II): from individual species to whole genera.</title>
        <authorList>
            <person name="Goeker M."/>
        </authorList>
    </citation>
    <scope>NUCLEOTIDE SEQUENCE [LARGE SCALE GENOMIC DNA]</scope>
    <source>
        <strain evidence="6 7">ATCC BAA-1496</strain>
    </source>
</reference>
<dbReference type="EMBL" id="PVTI01000014">
    <property type="protein sequence ID" value="PRY57974.1"/>
    <property type="molecule type" value="Genomic_DNA"/>
</dbReference>
<dbReference type="OrthoDB" id="9802264at2"/>
<feature type="region of interest" description="Disordered" evidence="4">
    <location>
        <begin position="272"/>
        <end position="317"/>
    </location>
</feature>
<feature type="region of interest" description="Disordered" evidence="4">
    <location>
        <begin position="1"/>
        <end position="25"/>
    </location>
</feature>
<evidence type="ECO:0000256" key="2">
    <source>
        <dbReference type="ARBA" id="ARBA00022741"/>
    </source>
</evidence>
<dbReference type="SUPFAM" id="SSF52540">
    <property type="entry name" value="P-loop containing nucleoside triphosphate hydrolases"/>
    <property type="match status" value="1"/>
</dbReference>
<protein>
    <submittedName>
        <fullName evidence="6">Putative ABC transport system ATP-binding protein</fullName>
    </submittedName>
</protein>
<feature type="domain" description="ABC transporter" evidence="5">
    <location>
        <begin position="30"/>
        <end position="267"/>
    </location>
</feature>
<dbReference type="FunFam" id="3.40.50.300:FF:000032">
    <property type="entry name" value="Export ABC transporter ATP-binding protein"/>
    <property type="match status" value="1"/>
</dbReference>
<keyword evidence="7" id="KW-1185">Reference proteome</keyword>
<dbReference type="InterPro" id="IPR003439">
    <property type="entry name" value="ABC_transporter-like_ATP-bd"/>
</dbReference>
<keyword evidence="2" id="KW-0547">Nucleotide-binding</keyword>
<dbReference type="GO" id="GO:0005886">
    <property type="term" value="C:plasma membrane"/>
    <property type="evidence" value="ECO:0007669"/>
    <property type="project" value="TreeGrafter"/>
</dbReference>
<organism evidence="6 7">
    <name type="scientific">Knoellia remsis</name>
    <dbReference type="NCBI Taxonomy" id="407159"/>
    <lineage>
        <taxon>Bacteria</taxon>
        <taxon>Bacillati</taxon>
        <taxon>Actinomycetota</taxon>
        <taxon>Actinomycetes</taxon>
        <taxon>Micrococcales</taxon>
        <taxon>Intrasporangiaceae</taxon>
        <taxon>Knoellia</taxon>
    </lineage>
</organism>
<dbReference type="GO" id="GO:0005524">
    <property type="term" value="F:ATP binding"/>
    <property type="evidence" value="ECO:0007669"/>
    <property type="project" value="UniProtKB-KW"/>
</dbReference>
<dbReference type="InterPro" id="IPR015854">
    <property type="entry name" value="ABC_transpr_LolD-like"/>
</dbReference>
<dbReference type="GO" id="GO:0098796">
    <property type="term" value="C:membrane protein complex"/>
    <property type="evidence" value="ECO:0007669"/>
    <property type="project" value="UniProtKB-ARBA"/>
</dbReference>
<feature type="compositionally biased region" description="Basic and acidic residues" evidence="4">
    <location>
        <begin position="289"/>
        <end position="302"/>
    </location>
</feature>
<dbReference type="PANTHER" id="PTHR24220:SF685">
    <property type="entry name" value="ABC TRANSPORTER RELATED"/>
    <property type="match status" value="1"/>
</dbReference>
<evidence type="ECO:0000313" key="6">
    <source>
        <dbReference type="EMBL" id="PRY57974.1"/>
    </source>
</evidence>
<dbReference type="PROSITE" id="PS50893">
    <property type="entry name" value="ABC_TRANSPORTER_2"/>
    <property type="match status" value="1"/>
</dbReference>
<keyword evidence="3 6" id="KW-0067">ATP-binding</keyword>
<dbReference type="CDD" id="cd03255">
    <property type="entry name" value="ABC_MJ0796_LolCDE_FtsE"/>
    <property type="match status" value="1"/>
</dbReference>
<dbReference type="PANTHER" id="PTHR24220">
    <property type="entry name" value="IMPORT ATP-BINDING PROTEIN"/>
    <property type="match status" value="1"/>
</dbReference>
<evidence type="ECO:0000256" key="3">
    <source>
        <dbReference type="ARBA" id="ARBA00022840"/>
    </source>
</evidence>